<evidence type="ECO:0000256" key="1">
    <source>
        <dbReference type="ARBA" id="ARBA00001933"/>
    </source>
</evidence>
<evidence type="ECO:0008006" key="8">
    <source>
        <dbReference type="Google" id="ProtNLM"/>
    </source>
</evidence>
<keyword evidence="5" id="KW-0663">Pyridoxal phosphate</keyword>
<dbReference type="AlphaFoldDB" id="A0A7S1A3Y6"/>
<evidence type="ECO:0000313" key="7">
    <source>
        <dbReference type="EMBL" id="CAD8841039.1"/>
    </source>
</evidence>
<dbReference type="InterPro" id="IPR043131">
    <property type="entry name" value="BCAT-like_N"/>
</dbReference>
<dbReference type="GO" id="GO:0009081">
    <property type="term" value="P:branched-chain amino acid metabolic process"/>
    <property type="evidence" value="ECO:0007669"/>
    <property type="project" value="InterPro"/>
</dbReference>
<evidence type="ECO:0000256" key="6">
    <source>
        <dbReference type="PIRSR" id="PIRSR006468-1"/>
    </source>
</evidence>
<keyword evidence="4" id="KW-0808">Transferase</keyword>
<reference evidence="7" key="1">
    <citation type="submission" date="2021-01" db="EMBL/GenBank/DDBJ databases">
        <authorList>
            <person name="Corre E."/>
            <person name="Pelletier E."/>
            <person name="Niang G."/>
            <person name="Scheremetjew M."/>
            <person name="Finn R."/>
            <person name="Kale V."/>
            <person name="Holt S."/>
            <person name="Cochrane G."/>
            <person name="Meng A."/>
            <person name="Brown T."/>
            <person name="Cohen L."/>
        </authorList>
    </citation>
    <scope>NUCLEOTIDE SEQUENCE</scope>
</reference>
<organism evidence="7">
    <name type="scientific">Noctiluca scintillans</name>
    <name type="common">Sea sparkle</name>
    <name type="synonym">Red tide dinoflagellate</name>
    <dbReference type="NCBI Taxonomy" id="2966"/>
    <lineage>
        <taxon>Eukaryota</taxon>
        <taxon>Sar</taxon>
        <taxon>Alveolata</taxon>
        <taxon>Dinophyceae</taxon>
        <taxon>Noctilucales</taxon>
        <taxon>Noctilucaceae</taxon>
        <taxon>Noctiluca</taxon>
    </lineage>
</organism>
<dbReference type="EMBL" id="HBFQ01021953">
    <property type="protein sequence ID" value="CAD8841039.1"/>
    <property type="molecule type" value="Transcribed_RNA"/>
</dbReference>
<gene>
    <name evidence="7" type="ORF">NSCI0253_LOCUS15387</name>
</gene>
<evidence type="ECO:0000256" key="3">
    <source>
        <dbReference type="ARBA" id="ARBA00022576"/>
    </source>
</evidence>
<dbReference type="Gene3D" id="3.30.470.10">
    <property type="match status" value="1"/>
</dbReference>
<proteinExistence type="inferred from homology"/>
<dbReference type="CDD" id="cd01557">
    <property type="entry name" value="BCAT_beta_family"/>
    <property type="match status" value="1"/>
</dbReference>
<dbReference type="InterPro" id="IPR033939">
    <property type="entry name" value="BCAT_family"/>
</dbReference>
<feature type="modified residue" description="N6-(pyridoxal phosphate)lysine" evidence="6">
    <location>
        <position position="229"/>
    </location>
</feature>
<comment type="similarity">
    <text evidence="2">Belongs to the class-IV pyridoxal-phosphate-dependent aminotransferase family.</text>
</comment>
<accession>A0A7S1A3Y6</accession>
<evidence type="ECO:0000256" key="5">
    <source>
        <dbReference type="ARBA" id="ARBA00022898"/>
    </source>
</evidence>
<dbReference type="NCBIfam" id="NF009897">
    <property type="entry name" value="PRK13357.1"/>
    <property type="match status" value="1"/>
</dbReference>
<dbReference type="PIRSF" id="PIRSF006468">
    <property type="entry name" value="BCAT1"/>
    <property type="match status" value="1"/>
</dbReference>
<sequence length="398" mass="44067">MAMSRWSLGGLRARPGSARLSSSAKMPLIRPSPMLWGSVAAQEVGGAGLDWANMSWDYIPTNGHVRHVWKDGKWDQGGFFRDPYMTVHILANVFHYGQAIFEGFKVFHTADGEVCSFIDHLSLERMTRGCRRLHITPPTPEIWLSAVDELVCKNVDFVPPYGTGGALYLRPFIFGSGPKLGLGPSKEYTFGILCNPVGNYYQTGQLQSLDAMISDEFDRAAPKGAGDVKCAGNYAADLDSMFAAKQRGFPISLYLDSKEGRYIEEFNTSNFVAITKDGTYLTPHAPRSILRSNTNRVLMQLASDMGIKVEERAIDFDKEVDSFAEVGAVGTAVVMTPIRSVTRGERKHTFDEPNVLRKLYDKVKAVQIGDDEDLHGWRRSVPVGNAQTVTTKSIYPPL</sequence>
<dbReference type="NCBIfam" id="TIGR01123">
    <property type="entry name" value="ilvE_II"/>
    <property type="match status" value="1"/>
</dbReference>
<name>A0A7S1A3Y6_NOCSC</name>
<dbReference type="PANTHER" id="PTHR42825:SF2">
    <property type="entry name" value="BRANCHED-CHAIN-AMINO-ACID AMINOTRANSFERASE 3, CHLOROPLASTIC-RELATED"/>
    <property type="match status" value="1"/>
</dbReference>
<dbReference type="PANTHER" id="PTHR42825">
    <property type="entry name" value="AMINO ACID AMINOTRANSFERASE"/>
    <property type="match status" value="1"/>
</dbReference>
<keyword evidence="3" id="KW-0032">Aminotransferase</keyword>
<protein>
    <recommendedName>
        <fullName evidence="8">Branched-chain-amino-acid transaminase</fullName>
    </recommendedName>
</protein>
<dbReference type="Gene3D" id="3.20.10.10">
    <property type="entry name" value="D-amino Acid Aminotransferase, subunit A, domain 2"/>
    <property type="match status" value="1"/>
</dbReference>
<comment type="cofactor">
    <cofactor evidence="1">
        <name>pyridoxal 5'-phosphate</name>
        <dbReference type="ChEBI" id="CHEBI:597326"/>
    </cofactor>
</comment>
<evidence type="ECO:0000256" key="2">
    <source>
        <dbReference type="ARBA" id="ARBA00009320"/>
    </source>
</evidence>
<dbReference type="GO" id="GO:0004084">
    <property type="term" value="F:branched-chain-amino-acid transaminase activity"/>
    <property type="evidence" value="ECO:0007669"/>
    <property type="project" value="InterPro"/>
</dbReference>
<evidence type="ECO:0000256" key="4">
    <source>
        <dbReference type="ARBA" id="ARBA00022679"/>
    </source>
</evidence>
<dbReference type="InterPro" id="IPR043132">
    <property type="entry name" value="BCAT-like_C"/>
</dbReference>
<dbReference type="InterPro" id="IPR005786">
    <property type="entry name" value="B_amino_transII"/>
</dbReference>
<dbReference type="InterPro" id="IPR036038">
    <property type="entry name" value="Aminotransferase-like"/>
</dbReference>
<dbReference type="Pfam" id="PF01063">
    <property type="entry name" value="Aminotran_4"/>
    <property type="match status" value="1"/>
</dbReference>
<dbReference type="InterPro" id="IPR001544">
    <property type="entry name" value="Aminotrans_IV"/>
</dbReference>
<dbReference type="SUPFAM" id="SSF56752">
    <property type="entry name" value="D-aminoacid aminotransferase-like PLP-dependent enzymes"/>
    <property type="match status" value="1"/>
</dbReference>